<dbReference type="AlphaFoldDB" id="A0AAU2VVP0"/>
<name>A0AAU2VVP0_9ACTN</name>
<dbReference type="EMBL" id="CP108313">
    <property type="protein sequence ID" value="WTW70553.1"/>
    <property type="molecule type" value="Genomic_DNA"/>
</dbReference>
<organism evidence="1">
    <name type="scientific">Streptomyces sp. NBC_00008</name>
    <dbReference type="NCBI Taxonomy" id="2903610"/>
    <lineage>
        <taxon>Bacteria</taxon>
        <taxon>Bacillati</taxon>
        <taxon>Actinomycetota</taxon>
        <taxon>Actinomycetes</taxon>
        <taxon>Kitasatosporales</taxon>
        <taxon>Streptomycetaceae</taxon>
        <taxon>Streptomyces</taxon>
    </lineage>
</organism>
<proteinExistence type="predicted"/>
<protein>
    <submittedName>
        <fullName evidence="1">Uncharacterized protein</fullName>
    </submittedName>
</protein>
<accession>A0AAU2VVP0</accession>
<evidence type="ECO:0000313" key="1">
    <source>
        <dbReference type="EMBL" id="WTW70553.1"/>
    </source>
</evidence>
<gene>
    <name evidence="1" type="ORF">OG398_20955</name>
</gene>
<reference evidence="1" key="1">
    <citation type="submission" date="2022-10" db="EMBL/GenBank/DDBJ databases">
        <title>The complete genomes of actinobacterial strains from the NBC collection.</title>
        <authorList>
            <person name="Joergensen T.S."/>
            <person name="Alvarez Arevalo M."/>
            <person name="Sterndorff E.B."/>
            <person name="Faurdal D."/>
            <person name="Vuksanovic O."/>
            <person name="Mourched A.-S."/>
            <person name="Charusanti P."/>
            <person name="Shaw S."/>
            <person name="Blin K."/>
            <person name="Weber T."/>
        </authorList>
    </citation>
    <scope>NUCLEOTIDE SEQUENCE</scope>
    <source>
        <strain evidence="1">NBC_00008</strain>
    </source>
</reference>
<sequence length="77" mass="8596">MPTDLQADAQFAFNQYRNGAVTDPYVVLDSHRLFAVELLCDGRVTSDEVRESIHSLIDVLNIVTAYQSVNLVPSQEV</sequence>